<dbReference type="EMBL" id="JAGGKX010000008">
    <property type="protein sequence ID" value="MBP1969752.1"/>
    <property type="molecule type" value="Genomic_DNA"/>
</dbReference>
<dbReference type="Proteomes" id="UP001519345">
    <property type="component" value="Unassembled WGS sequence"/>
</dbReference>
<keyword evidence="5" id="KW-1185">Reference proteome</keyword>
<feature type="domain" description="SGNH hydrolase-type esterase" evidence="3">
    <location>
        <begin position="99"/>
        <end position="289"/>
    </location>
</feature>
<dbReference type="InterPro" id="IPR013830">
    <property type="entry name" value="SGNH_hydro"/>
</dbReference>
<dbReference type="RefSeq" id="WP_209462935.1">
    <property type="nucleotide sequence ID" value="NZ_CP110224.1"/>
</dbReference>
<dbReference type="PANTHER" id="PTHR30383">
    <property type="entry name" value="THIOESTERASE 1/PROTEASE 1/LYSOPHOSPHOLIPASE L1"/>
    <property type="match status" value="1"/>
</dbReference>
<evidence type="ECO:0000259" key="3">
    <source>
        <dbReference type="Pfam" id="PF13472"/>
    </source>
</evidence>
<dbReference type="Pfam" id="PF13472">
    <property type="entry name" value="Lipase_GDSL_2"/>
    <property type="match status" value="1"/>
</dbReference>
<dbReference type="SUPFAM" id="SSF52266">
    <property type="entry name" value="SGNH hydrolase"/>
    <property type="match status" value="1"/>
</dbReference>
<keyword evidence="2" id="KW-0812">Transmembrane</keyword>
<evidence type="ECO:0000256" key="2">
    <source>
        <dbReference type="SAM" id="Phobius"/>
    </source>
</evidence>
<accession>A0ABS4IFN7</accession>
<dbReference type="InterPro" id="IPR036514">
    <property type="entry name" value="SGNH_hydro_sf"/>
</dbReference>
<protein>
    <submittedName>
        <fullName evidence="4">Lysophospholipase L1-like esterase</fullName>
    </submittedName>
</protein>
<evidence type="ECO:0000313" key="4">
    <source>
        <dbReference type="EMBL" id="MBP1969752.1"/>
    </source>
</evidence>
<evidence type="ECO:0000256" key="1">
    <source>
        <dbReference type="SAM" id="MobiDB-lite"/>
    </source>
</evidence>
<sequence>MKKKNFIIAFIVFLIGAGIFIWINQSSANLNNIAIPEDEQTALQQHEEEEEHIEEETDNTDESQEEEENTEENQFSTIFTEAVQGTIDFFTNGDSHVVAIGDSLTQGVGASHEQGGYVGILDRTINAEDQIVSFDNFGIRGNRSDQLLERLDNPELSTAIEDADTVLITIGANDIMKVVRENFTNLNIEDFAEERNIYEETLDQIFTKIKNINPNTEIYLLGFYNPWDEYFQDIEELGIIVEEWNNTGNSFAEENEDITFIPMVDVFENAEEHLFADDNFHPNDLGYQRMASRVLDYLTNQEG</sequence>
<feature type="compositionally biased region" description="Acidic residues" evidence="1">
    <location>
        <begin position="47"/>
        <end position="71"/>
    </location>
</feature>
<proteinExistence type="predicted"/>
<keyword evidence="2" id="KW-0472">Membrane</keyword>
<dbReference type="Gene3D" id="3.40.50.1110">
    <property type="entry name" value="SGNH hydrolase"/>
    <property type="match status" value="1"/>
</dbReference>
<reference evidence="4 5" key="1">
    <citation type="submission" date="2021-03" db="EMBL/GenBank/DDBJ databases">
        <title>Genomic Encyclopedia of Type Strains, Phase IV (KMG-IV): sequencing the most valuable type-strain genomes for metagenomic binning, comparative biology and taxonomic classification.</title>
        <authorList>
            <person name="Goeker M."/>
        </authorList>
    </citation>
    <scope>NUCLEOTIDE SEQUENCE [LARGE SCALE GENOMIC DNA]</scope>
    <source>
        <strain evidence="4 5">DSM 25609</strain>
    </source>
</reference>
<organism evidence="4 5">
    <name type="scientific">Virgibacillus natechei</name>
    <dbReference type="NCBI Taxonomy" id="1216297"/>
    <lineage>
        <taxon>Bacteria</taxon>
        <taxon>Bacillati</taxon>
        <taxon>Bacillota</taxon>
        <taxon>Bacilli</taxon>
        <taxon>Bacillales</taxon>
        <taxon>Bacillaceae</taxon>
        <taxon>Virgibacillus</taxon>
    </lineage>
</organism>
<feature type="transmembrane region" description="Helical" evidence="2">
    <location>
        <begin position="7"/>
        <end position="23"/>
    </location>
</feature>
<gene>
    <name evidence="4" type="ORF">J2Z83_001860</name>
</gene>
<comment type="caution">
    <text evidence="4">The sequence shown here is derived from an EMBL/GenBank/DDBJ whole genome shotgun (WGS) entry which is preliminary data.</text>
</comment>
<name>A0ABS4IFN7_9BACI</name>
<keyword evidence="2" id="KW-1133">Transmembrane helix</keyword>
<evidence type="ECO:0000313" key="5">
    <source>
        <dbReference type="Proteomes" id="UP001519345"/>
    </source>
</evidence>
<feature type="region of interest" description="Disordered" evidence="1">
    <location>
        <begin position="42"/>
        <end position="75"/>
    </location>
</feature>
<dbReference type="InterPro" id="IPR051532">
    <property type="entry name" value="Ester_Hydrolysis_Enzymes"/>
</dbReference>
<dbReference type="PANTHER" id="PTHR30383:SF27">
    <property type="entry name" value="SPORE GERMINATION LIPASE LIPC"/>
    <property type="match status" value="1"/>
</dbReference>